<evidence type="ECO:0000256" key="2">
    <source>
        <dbReference type="RuleBase" id="RU363103"/>
    </source>
</evidence>
<comment type="function">
    <text evidence="2">Accessory subunit of the mitochondrial membrane respiratory chain NADH dehydrogenase (Complex I), that is believed not to be involved in catalysis. Complex I functions in the transfer of electrons from NADH to the respiratory chain. The immediate electron acceptor for the enzyme is believed to be ubiquinone.</text>
</comment>
<evidence type="ECO:0000313" key="6">
    <source>
        <dbReference type="Proteomes" id="UP000355283"/>
    </source>
</evidence>
<dbReference type="PANTHER" id="PTHR12910">
    <property type="entry name" value="NADH-UBIQUINONE OXIDOREDUCTASE SUBUNIT B17.2"/>
    <property type="match status" value="1"/>
</dbReference>
<evidence type="ECO:0000256" key="3">
    <source>
        <dbReference type="SAM" id="MobiDB-lite"/>
    </source>
</evidence>
<dbReference type="AlphaFoldDB" id="A0A4D9CLK1"/>
<dbReference type="GO" id="GO:0006979">
    <property type="term" value="P:response to oxidative stress"/>
    <property type="evidence" value="ECO:0007669"/>
    <property type="project" value="TreeGrafter"/>
</dbReference>
<feature type="signal peptide" evidence="4">
    <location>
        <begin position="1"/>
        <end position="17"/>
    </location>
</feature>
<organism evidence="5 6">
    <name type="scientific">Nannochloropsis salina CCMP1776</name>
    <dbReference type="NCBI Taxonomy" id="1027361"/>
    <lineage>
        <taxon>Eukaryota</taxon>
        <taxon>Sar</taxon>
        <taxon>Stramenopiles</taxon>
        <taxon>Ochrophyta</taxon>
        <taxon>Eustigmatophyceae</taxon>
        <taxon>Eustigmatales</taxon>
        <taxon>Monodopsidaceae</taxon>
        <taxon>Microchloropsis</taxon>
        <taxon>Microchloropsis salina</taxon>
    </lineage>
</organism>
<dbReference type="OrthoDB" id="274641at2759"/>
<name>A0A4D9CLK1_9STRA</name>
<keyword evidence="2" id="KW-0999">Mitochondrion inner membrane</keyword>
<feature type="chain" id="PRO_5020028085" description="NADH dehydrogenase [ubiquinone] 1 alpha subcomplex subunit 12" evidence="4">
    <location>
        <begin position="18"/>
        <end position="256"/>
    </location>
</feature>
<evidence type="ECO:0000256" key="4">
    <source>
        <dbReference type="SAM" id="SignalP"/>
    </source>
</evidence>
<dbReference type="GO" id="GO:0005743">
    <property type="term" value="C:mitochondrial inner membrane"/>
    <property type="evidence" value="ECO:0007669"/>
    <property type="project" value="UniProtKB-SubCell"/>
</dbReference>
<keyword evidence="2" id="KW-0249">Electron transport</keyword>
<protein>
    <recommendedName>
        <fullName evidence="2">NADH dehydrogenase [ubiquinone] 1 alpha subcomplex subunit 12</fullName>
    </recommendedName>
</protein>
<gene>
    <name evidence="5" type="ORF">NSK_008539</name>
</gene>
<evidence type="ECO:0000256" key="1">
    <source>
        <dbReference type="ARBA" id="ARBA00007355"/>
    </source>
</evidence>
<dbReference type="PANTHER" id="PTHR12910:SF2">
    <property type="entry name" value="NADH DEHYDROGENASE [UBIQUINONE] 1 ALPHA SUBCOMPLEX SUBUNIT 12"/>
    <property type="match status" value="1"/>
</dbReference>
<dbReference type="EMBL" id="SDOX01000183">
    <property type="protein sequence ID" value="TFJ79981.1"/>
    <property type="molecule type" value="Genomic_DNA"/>
</dbReference>
<evidence type="ECO:0000313" key="5">
    <source>
        <dbReference type="EMBL" id="TFJ79981.1"/>
    </source>
</evidence>
<dbReference type="Proteomes" id="UP000355283">
    <property type="component" value="Unassembled WGS sequence"/>
</dbReference>
<keyword evidence="2" id="KW-0813">Transport</keyword>
<reference evidence="5 6" key="1">
    <citation type="submission" date="2019-01" db="EMBL/GenBank/DDBJ databases">
        <title>Nuclear Genome Assembly of the Microalgal Biofuel strain Nannochloropsis salina CCMP1776.</title>
        <authorList>
            <person name="Hovde B."/>
        </authorList>
    </citation>
    <scope>NUCLEOTIDE SEQUENCE [LARGE SCALE GENOMIC DNA]</scope>
    <source>
        <strain evidence="5 6">CCMP1776</strain>
    </source>
</reference>
<keyword evidence="2" id="KW-0472">Membrane</keyword>
<feature type="compositionally biased region" description="Basic and acidic residues" evidence="3">
    <location>
        <begin position="217"/>
        <end position="231"/>
    </location>
</feature>
<proteinExistence type="inferred from homology"/>
<accession>A0A4D9CLK1</accession>
<comment type="subcellular location">
    <subcellularLocation>
        <location evidence="2">Mitochondrion inner membrane</location>
        <topology evidence="2">Peripheral membrane protein</topology>
        <orientation evidence="2">Matrix side</orientation>
    </subcellularLocation>
</comment>
<comment type="caution">
    <text evidence="5">The sequence shown here is derived from an EMBL/GenBank/DDBJ whole genome shotgun (WGS) entry which is preliminary data.</text>
</comment>
<dbReference type="Pfam" id="PF05071">
    <property type="entry name" value="NDUFA12"/>
    <property type="match status" value="1"/>
</dbReference>
<keyword evidence="6" id="KW-1185">Reference proteome</keyword>
<keyword evidence="2" id="KW-0679">Respiratory chain</keyword>
<keyword evidence="4" id="KW-0732">Signal</keyword>
<dbReference type="GO" id="GO:0045271">
    <property type="term" value="C:respiratory chain complex I"/>
    <property type="evidence" value="ECO:0007669"/>
    <property type="project" value="InterPro"/>
</dbReference>
<dbReference type="InterPro" id="IPR007763">
    <property type="entry name" value="NDUFA12"/>
</dbReference>
<comment type="similarity">
    <text evidence="1 2">Belongs to the complex I NDUFA12 subunit family.</text>
</comment>
<sequence>MHLSVVFLQGLLEGAGGLPGGLGASVALAGLLSEDLVWLVSAARKDRRDKGHNPELKMASVVQKYMKALRVYGWRETLYKMYSMGEVKFGDLKGVDVNGNKYFENVEYPFGQHRWVEYKDIHNYEPSSIPPEWHGWIHHMTDEVPAGKAGVTEPGMKIAEGQHTPYQVATGLTDYQMEGQLNWTAHRSRGYGVGSLHQKAGEPDKFWVQPGHPLAAKKQEKGKGGRFEGLKGYEAWNPSDPEGKKTAQPIRSLDEN</sequence>
<keyword evidence="2" id="KW-0496">Mitochondrion</keyword>
<feature type="region of interest" description="Disordered" evidence="3">
    <location>
        <begin position="217"/>
        <end position="256"/>
    </location>
</feature>